<dbReference type="KEGG" id="hsn:DV733_15495"/>
<name>A0A4D6HG65_9EURY</name>
<dbReference type="RefSeq" id="WP_049992871.1">
    <property type="nucleotide sequence ID" value="NZ_CP031310.1"/>
</dbReference>
<dbReference type="Pfam" id="PF13416">
    <property type="entry name" value="SBP_bac_8"/>
    <property type="match status" value="1"/>
</dbReference>
<evidence type="ECO:0000313" key="2">
    <source>
        <dbReference type="Proteomes" id="UP000296706"/>
    </source>
</evidence>
<reference evidence="1 2" key="1">
    <citation type="journal article" date="2019" name="Nat. Commun.">
        <title>A new type of DNA phosphorothioation-based antiviral system in archaea.</title>
        <authorList>
            <person name="Xiong L."/>
            <person name="Liu S."/>
            <person name="Chen S."/>
            <person name="Xiao Y."/>
            <person name="Zhu B."/>
            <person name="Gao Y."/>
            <person name="Zhang Y."/>
            <person name="Chen B."/>
            <person name="Luo J."/>
            <person name="Deng Z."/>
            <person name="Chen X."/>
            <person name="Wang L."/>
            <person name="Chen S."/>
        </authorList>
    </citation>
    <scope>NUCLEOTIDE SEQUENCE [LARGE SCALE GENOMIC DNA]</scope>
    <source>
        <strain evidence="1 2">CBA1105</strain>
    </source>
</reference>
<dbReference type="Gene3D" id="3.40.190.10">
    <property type="entry name" value="Periplasmic binding protein-like II"/>
    <property type="match status" value="2"/>
</dbReference>
<dbReference type="PROSITE" id="PS51318">
    <property type="entry name" value="TAT"/>
    <property type="match status" value="1"/>
</dbReference>
<accession>A0A4D6HG65</accession>
<dbReference type="AlphaFoldDB" id="A0A4D6HG65"/>
<dbReference type="OrthoDB" id="18176at2157"/>
<keyword evidence="2" id="KW-1185">Reference proteome</keyword>
<evidence type="ECO:0000313" key="1">
    <source>
        <dbReference type="EMBL" id="QCC52545.1"/>
    </source>
</evidence>
<dbReference type="EMBL" id="CP031310">
    <property type="protein sequence ID" value="QCC52545.1"/>
    <property type="molecule type" value="Genomic_DNA"/>
</dbReference>
<dbReference type="Proteomes" id="UP000296706">
    <property type="component" value="Chromosome"/>
</dbReference>
<dbReference type="STRING" id="1457250.GCA_000755225_01976"/>
<proteinExistence type="predicted"/>
<dbReference type="SUPFAM" id="SSF53850">
    <property type="entry name" value="Periplasmic binding protein-like II"/>
    <property type="match status" value="1"/>
</dbReference>
<protein>
    <submittedName>
        <fullName evidence="1">Carbohydrate ABC transporter substrate-binding protein</fullName>
    </submittedName>
</protein>
<dbReference type="GeneID" id="39849293"/>
<dbReference type="InterPro" id="IPR006311">
    <property type="entry name" value="TAT_signal"/>
</dbReference>
<sequence length="437" mass="46288">MSDENQYISRRNVLRATGVATAGALAGCGGGGNGNGNGGNGNGNGGNGNGMGNASGEVSILHAWGSGDGANALQALKDGFENEDVNITDSVVQGAARSNLVSSIQTRMSSGNPPSTWQAWPGKNLLRFTADQYGDLEGDVWDSDLKDNYLEGPKQQAQVDGKYVAVPLNIHRINNLFYNTSVVEEAGVDPSSFSTPSDVLDAMETVASETDATPHAHANAAWTAGQLWETVLLAQAGQSGYNDYINGEGSRSAVESALEAVDTMIDYTFDDASSIGFPEASTRMQNGEAAFMHQGDWAAGGFGEDFVYGEDWDHVPFPGSEGHYALNMDSFPFPAEAPNPEATKVFLKYCGGTEAQIAFNREKGSIPPRSDADVSQLNEFQQDQYDNFTNSDAQPPSIQHGLAVVPPVLSNFGDAFSDFISNRDVGSTTDALMNAFN</sequence>
<gene>
    <name evidence="1" type="ORF">DV733_15495</name>
</gene>
<dbReference type="InterPro" id="IPR006059">
    <property type="entry name" value="SBP"/>
</dbReference>
<organism evidence="1 2">
    <name type="scientific">Halapricum salinum</name>
    <dbReference type="NCBI Taxonomy" id="1457250"/>
    <lineage>
        <taxon>Archaea</taxon>
        <taxon>Methanobacteriati</taxon>
        <taxon>Methanobacteriota</taxon>
        <taxon>Stenosarchaea group</taxon>
        <taxon>Halobacteria</taxon>
        <taxon>Halobacteriales</taxon>
        <taxon>Haloarculaceae</taxon>
        <taxon>Halapricum</taxon>
    </lineage>
</organism>